<organism evidence="1 2">
    <name type="scientific">Caligus rogercresseyi</name>
    <name type="common">Sea louse</name>
    <dbReference type="NCBI Taxonomy" id="217165"/>
    <lineage>
        <taxon>Eukaryota</taxon>
        <taxon>Metazoa</taxon>
        <taxon>Ecdysozoa</taxon>
        <taxon>Arthropoda</taxon>
        <taxon>Crustacea</taxon>
        <taxon>Multicrustacea</taxon>
        <taxon>Hexanauplia</taxon>
        <taxon>Copepoda</taxon>
        <taxon>Siphonostomatoida</taxon>
        <taxon>Caligidae</taxon>
        <taxon>Caligus</taxon>
    </lineage>
</organism>
<keyword evidence="2" id="KW-1185">Reference proteome</keyword>
<accession>A0A7T8KG07</accession>
<feature type="non-terminal residue" evidence="1">
    <location>
        <position position="1"/>
    </location>
</feature>
<proteinExistence type="predicted"/>
<evidence type="ECO:0000313" key="2">
    <source>
        <dbReference type="Proteomes" id="UP000595437"/>
    </source>
</evidence>
<dbReference type="AlphaFoldDB" id="A0A7T8KG07"/>
<protein>
    <submittedName>
        <fullName evidence="1">Uncharacterized protein</fullName>
    </submittedName>
</protein>
<evidence type="ECO:0000313" key="1">
    <source>
        <dbReference type="EMBL" id="QQP55151.1"/>
    </source>
</evidence>
<reference evidence="2" key="1">
    <citation type="submission" date="2021-01" db="EMBL/GenBank/DDBJ databases">
        <title>Caligus Genome Assembly.</title>
        <authorList>
            <person name="Gallardo-Escarate C."/>
        </authorList>
    </citation>
    <scope>NUCLEOTIDE SEQUENCE [LARGE SCALE GENOMIC DNA]</scope>
</reference>
<sequence length="77" mass="8849">SDPQDMEPITPAHLCLFRPLSILSDFRGKEVDLKFGTSIWMVQRIPPPTTNVWEWRSKTDDVDVNDIVLISEETHLA</sequence>
<name>A0A7T8KG07_CALRO</name>
<dbReference type="EMBL" id="CP045894">
    <property type="protein sequence ID" value="QQP55151.1"/>
    <property type="molecule type" value="Genomic_DNA"/>
</dbReference>
<feature type="non-terminal residue" evidence="1">
    <location>
        <position position="77"/>
    </location>
</feature>
<dbReference type="Proteomes" id="UP000595437">
    <property type="component" value="Chromosome 5"/>
</dbReference>
<gene>
    <name evidence="1" type="ORF">FKW44_008247</name>
</gene>